<dbReference type="EMBL" id="CM017697">
    <property type="protein sequence ID" value="TYG98795.1"/>
    <property type="molecule type" value="Genomic_DNA"/>
</dbReference>
<evidence type="ECO:0000313" key="1">
    <source>
        <dbReference type="EMBL" id="TYG98795.1"/>
    </source>
</evidence>
<protein>
    <submittedName>
        <fullName evidence="1">Uncharacterized protein</fullName>
    </submittedName>
</protein>
<evidence type="ECO:0000313" key="2">
    <source>
        <dbReference type="Proteomes" id="UP000323506"/>
    </source>
</evidence>
<accession>A0A5D2EZB4</accession>
<reference evidence="1 2" key="1">
    <citation type="submission" date="2019-06" db="EMBL/GenBank/DDBJ databases">
        <title>WGS assembly of Gossypium darwinii.</title>
        <authorList>
            <person name="Chen Z.J."/>
            <person name="Sreedasyam A."/>
            <person name="Ando A."/>
            <person name="Song Q."/>
            <person name="De L."/>
            <person name="Hulse-Kemp A."/>
            <person name="Ding M."/>
            <person name="Ye W."/>
            <person name="Kirkbride R."/>
            <person name="Jenkins J."/>
            <person name="Plott C."/>
            <person name="Lovell J."/>
            <person name="Lin Y.-M."/>
            <person name="Vaughn R."/>
            <person name="Liu B."/>
            <person name="Li W."/>
            <person name="Simpson S."/>
            <person name="Scheffler B."/>
            <person name="Saski C."/>
            <person name="Grover C."/>
            <person name="Hu G."/>
            <person name="Conover J."/>
            <person name="Carlson J."/>
            <person name="Shu S."/>
            <person name="Boston L."/>
            <person name="Williams M."/>
            <person name="Peterson D."/>
            <person name="Mcgee K."/>
            <person name="Jones D."/>
            <person name="Wendel J."/>
            <person name="Stelly D."/>
            <person name="Grimwood J."/>
            <person name="Schmutz J."/>
        </authorList>
    </citation>
    <scope>NUCLEOTIDE SEQUENCE [LARGE SCALE GENOMIC DNA]</scope>
    <source>
        <strain evidence="1">1808015.09</strain>
    </source>
</reference>
<name>A0A5D2EZB4_GOSDA</name>
<keyword evidence="2" id="KW-1185">Reference proteome</keyword>
<organism evidence="1 2">
    <name type="scientific">Gossypium darwinii</name>
    <name type="common">Darwin's cotton</name>
    <name type="synonym">Gossypium barbadense var. darwinii</name>
    <dbReference type="NCBI Taxonomy" id="34276"/>
    <lineage>
        <taxon>Eukaryota</taxon>
        <taxon>Viridiplantae</taxon>
        <taxon>Streptophyta</taxon>
        <taxon>Embryophyta</taxon>
        <taxon>Tracheophyta</taxon>
        <taxon>Spermatophyta</taxon>
        <taxon>Magnoliopsida</taxon>
        <taxon>eudicotyledons</taxon>
        <taxon>Gunneridae</taxon>
        <taxon>Pentapetalae</taxon>
        <taxon>rosids</taxon>
        <taxon>malvids</taxon>
        <taxon>Malvales</taxon>
        <taxon>Malvaceae</taxon>
        <taxon>Malvoideae</taxon>
        <taxon>Gossypium</taxon>
    </lineage>
</organism>
<dbReference type="AlphaFoldDB" id="A0A5D2EZB4"/>
<proteinExistence type="predicted"/>
<sequence length="48" mass="5588">MVVGGIKTLVLPQVTREDFGGWACYHGFESRQPLLRGSRRQRRYPGRR</sequence>
<gene>
    <name evidence="1" type="ORF">ES288_A10G145200v1</name>
</gene>
<dbReference type="Proteomes" id="UP000323506">
    <property type="component" value="Chromosome A10"/>
</dbReference>